<feature type="transmembrane region" description="Helical" evidence="6">
    <location>
        <begin position="206"/>
        <end position="226"/>
    </location>
</feature>
<name>A0AAQ3LWJ8_9PEZI</name>
<sequence length="734" mass="78132">MYLSTPVPFASASRGLPTTTPISIAAGLTFLLNEEHGNNPNSPAGGWSSLIGIVTAICGNVLISFALNTQRYAHIRLSRDRSRAREAARKAESIARRGHGGRYGTQDASGSSNGTWKFDGTAEAVRDGEEEVEGMDELETDPLISGKRTRTVSSSSDETIRANEKNEDDESQKSYLRSPIWWLGIGMMTIGEAGNFLAYGFAPASIVSPMGVVALVSNCLIAPLLLGEQFRWRDAAGVIIAVGGCVTVVLSASDSNPKLTPESIWHLITRWEFETYFGITAFLIIALMMASNRYGDRSVLIDVGLVGLFGGFTALSTKGIASLLSNTIWRVVTFPITYLLLVVLVFTAVMQIKYINRALQRFNATVVIPTQFVLFTLSVIMGSAILYRDFEREEASDGAKFVGGCALTFLGVWCITSGRSETGFGGDSDEENDEEGIRLVDEESLGLETQDIAFVASRKSSKTSGTSHSSPALSRHRTIDTIPPSLLVTSEGDEEQSQGQLSDLGPANLAAIHSDSLASISPTNSDEPMPPALHATTSLPTVLTTADFSPANLRPATPMNRNASVPSQPSPATTGKRPQTSGSSAFLDLNGNDSPLAGVNNLDRLHPRASVGALSLGPLTSPLSGSLSAIVADSLRRGVDSSPASTLKRRRSSKTGNTLSQRRRTGTLNGESGLVPFTSRLPMSGRGNEVESEPANEPESPSVRRHSRSLSAALGELFSDGRGSGSASNRRADE</sequence>
<feature type="transmembrane region" description="Helical" evidence="6">
    <location>
        <begin position="299"/>
        <end position="321"/>
    </location>
</feature>
<feature type="region of interest" description="Disordered" evidence="5">
    <location>
        <begin position="638"/>
        <end position="734"/>
    </location>
</feature>
<feature type="region of interest" description="Disordered" evidence="5">
    <location>
        <begin position="83"/>
        <end position="169"/>
    </location>
</feature>
<feature type="transmembrane region" description="Helical" evidence="6">
    <location>
        <begin position="235"/>
        <end position="253"/>
    </location>
</feature>
<evidence type="ECO:0000256" key="6">
    <source>
        <dbReference type="SAM" id="Phobius"/>
    </source>
</evidence>
<comment type="subcellular location">
    <subcellularLocation>
        <location evidence="1">Membrane</location>
        <topology evidence="1">Multi-pass membrane protein</topology>
    </subcellularLocation>
</comment>
<evidence type="ECO:0000313" key="8">
    <source>
        <dbReference type="Proteomes" id="UP001303373"/>
    </source>
</evidence>
<evidence type="ECO:0000256" key="3">
    <source>
        <dbReference type="ARBA" id="ARBA00022989"/>
    </source>
</evidence>
<dbReference type="Pfam" id="PF05653">
    <property type="entry name" value="Mg_trans_NIPA"/>
    <property type="match status" value="1"/>
</dbReference>
<dbReference type="GO" id="GO:0015095">
    <property type="term" value="F:magnesium ion transmembrane transporter activity"/>
    <property type="evidence" value="ECO:0007669"/>
    <property type="project" value="InterPro"/>
</dbReference>
<dbReference type="PANTHER" id="PTHR12570:SF65">
    <property type="entry name" value="MAGNESIUM TRANSPORTER NIPA9-RELATED"/>
    <property type="match status" value="1"/>
</dbReference>
<evidence type="ECO:0000256" key="2">
    <source>
        <dbReference type="ARBA" id="ARBA00022692"/>
    </source>
</evidence>
<feature type="region of interest" description="Disordered" evidence="5">
    <location>
        <begin position="457"/>
        <end position="481"/>
    </location>
</feature>
<evidence type="ECO:0000256" key="1">
    <source>
        <dbReference type="ARBA" id="ARBA00004141"/>
    </source>
</evidence>
<dbReference type="Proteomes" id="UP001303373">
    <property type="component" value="Chromosome 1"/>
</dbReference>
<feature type="compositionally biased region" description="Polar residues" evidence="5">
    <location>
        <begin position="654"/>
        <end position="670"/>
    </location>
</feature>
<feature type="compositionally biased region" description="Polar residues" evidence="5">
    <location>
        <begin position="106"/>
        <end position="115"/>
    </location>
</feature>
<feature type="transmembrane region" description="Helical" evidence="6">
    <location>
        <begin position="180"/>
        <end position="200"/>
    </location>
</feature>
<protein>
    <submittedName>
        <fullName evidence="7">Magnesium transporter nipa6</fullName>
    </submittedName>
</protein>
<evidence type="ECO:0000256" key="5">
    <source>
        <dbReference type="SAM" id="MobiDB-lite"/>
    </source>
</evidence>
<dbReference type="PANTHER" id="PTHR12570">
    <property type="match status" value="1"/>
</dbReference>
<dbReference type="InterPro" id="IPR008521">
    <property type="entry name" value="Mg_trans_NIPA"/>
</dbReference>
<feature type="transmembrane region" description="Helical" evidence="6">
    <location>
        <begin position="273"/>
        <end position="292"/>
    </location>
</feature>
<dbReference type="EMBL" id="CP138580">
    <property type="protein sequence ID" value="WPG97311.1"/>
    <property type="molecule type" value="Genomic_DNA"/>
</dbReference>
<proteinExistence type="predicted"/>
<feature type="transmembrane region" description="Helical" evidence="6">
    <location>
        <begin position="362"/>
        <end position="387"/>
    </location>
</feature>
<dbReference type="SUPFAM" id="SSF103481">
    <property type="entry name" value="Multidrug resistance efflux transporter EmrE"/>
    <property type="match status" value="1"/>
</dbReference>
<dbReference type="InterPro" id="IPR037185">
    <property type="entry name" value="EmrE-like"/>
</dbReference>
<feature type="transmembrane region" description="Helical" evidence="6">
    <location>
        <begin position="47"/>
        <end position="67"/>
    </location>
</feature>
<evidence type="ECO:0000256" key="4">
    <source>
        <dbReference type="ARBA" id="ARBA00023136"/>
    </source>
</evidence>
<organism evidence="7 8">
    <name type="scientific">Acrodontium crateriforme</name>
    <dbReference type="NCBI Taxonomy" id="150365"/>
    <lineage>
        <taxon>Eukaryota</taxon>
        <taxon>Fungi</taxon>
        <taxon>Dikarya</taxon>
        <taxon>Ascomycota</taxon>
        <taxon>Pezizomycotina</taxon>
        <taxon>Dothideomycetes</taxon>
        <taxon>Dothideomycetidae</taxon>
        <taxon>Mycosphaerellales</taxon>
        <taxon>Teratosphaeriaceae</taxon>
        <taxon>Acrodontium</taxon>
    </lineage>
</organism>
<evidence type="ECO:0000313" key="7">
    <source>
        <dbReference type="EMBL" id="WPG97311.1"/>
    </source>
</evidence>
<feature type="compositionally biased region" description="Basic and acidic residues" evidence="5">
    <location>
        <begin position="83"/>
        <end position="95"/>
    </location>
</feature>
<dbReference type="GO" id="GO:0016020">
    <property type="term" value="C:membrane"/>
    <property type="evidence" value="ECO:0007669"/>
    <property type="project" value="UniProtKB-SubCell"/>
</dbReference>
<gene>
    <name evidence="7" type="ORF">R9X50_00008500</name>
</gene>
<keyword evidence="4 6" id="KW-0472">Membrane</keyword>
<dbReference type="AlphaFoldDB" id="A0AAQ3LWJ8"/>
<accession>A0AAQ3LWJ8</accession>
<feature type="region of interest" description="Disordered" evidence="5">
    <location>
        <begin position="549"/>
        <end position="592"/>
    </location>
</feature>
<feature type="compositionally biased region" description="Acidic residues" evidence="5">
    <location>
        <begin position="128"/>
        <end position="140"/>
    </location>
</feature>
<keyword evidence="8" id="KW-1185">Reference proteome</keyword>
<reference evidence="7 8" key="1">
    <citation type="submission" date="2023-11" db="EMBL/GenBank/DDBJ databases">
        <title>An acidophilic fungus is an integral part of prey digestion in a carnivorous sundew plant.</title>
        <authorList>
            <person name="Tsai I.J."/>
        </authorList>
    </citation>
    <scope>NUCLEOTIDE SEQUENCE [LARGE SCALE GENOMIC DNA]</scope>
    <source>
        <strain evidence="7">169a</strain>
    </source>
</reference>
<feature type="compositionally biased region" description="Polar residues" evidence="5">
    <location>
        <begin position="559"/>
        <end position="584"/>
    </location>
</feature>
<feature type="transmembrane region" description="Helical" evidence="6">
    <location>
        <begin position="327"/>
        <end position="350"/>
    </location>
</feature>
<keyword evidence="3 6" id="KW-1133">Transmembrane helix</keyword>
<feature type="compositionally biased region" description="Polar residues" evidence="5">
    <location>
        <begin position="725"/>
        <end position="734"/>
    </location>
</feature>
<keyword evidence="2 6" id="KW-0812">Transmembrane</keyword>